<proteinExistence type="predicted"/>
<reference evidence="3" key="4">
    <citation type="submission" date="2025-09" db="UniProtKB">
        <authorList>
            <consortium name="Ensembl"/>
        </authorList>
    </citation>
    <scope>IDENTIFICATION</scope>
</reference>
<dbReference type="Ensembl" id="ENSPSIT00000004590.1">
    <property type="protein sequence ID" value="ENSPSIP00000004565.1"/>
    <property type="gene ID" value="ENSPSIG00000004280.1"/>
</dbReference>
<keyword evidence="4" id="KW-1185">Reference proteome</keyword>
<sequence>MGLTLAVATGLGLHPGPGLFVSPEGLHPKPFISANPRGVIPVGGTVTIWCWTQHRGMRFLLFKDGSGDSLNYTDPGGSTAQFPITSAGREHGGSYTCRYSDGSGISSEPSDPVQVIVSEPSDPKPNISLSPSGVVSLGASVTIQCRGPHWGRWFVLKTQGGHFLHADPDGFGAEFPLSSLRREQGGSYSCSYHSRSEPFTVSYPSDPVELVLREGNLSPVRRSQPAQLTTPGADVTIQCQGPGRDVRFFLHQAGDLPQPQPMEPAEDGAEFYIRPVGRQHGGNYSCSYRLRSEPFVSSQPSDPVELVVAGEGPGSMSLLPAP</sequence>
<dbReference type="InterPro" id="IPR013783">
    <property type="entry name" value="Ig-like_fold"/>
</dbReference>
<dbReference type="Gene3D" id="2.60.40.10">
    <property type="entry name" value="Immunoglobulins"/>
    <property type="match status" value="3"/>
</dbReference>
<dbReference type="InterPro" id="IPR003599">
    <property type="entry name" value="Ig_sub"/>
</dbReference>
<evidence type="ECO:0000313" key="3">
    <source>
        <dbReference type="Ensembl" id="ENSPSIP00000004565.1"/>
    </source>
</evidence>
<evidence type="ECO:0000313" key="4">
    <source>
        <dbReference type="Proteomes" id="UP000007267"/>
    </source>
</evidence>
<keyword evidence="1" id="KW-1015">Disulfide bond</keyword>
<reference evidence="3" key="3">
    <citation type="submission" date="2025-08" db="UniProtKB">
        <authorList>
            <consortium name="Ensembl"/>
        </authorList>
    </citation>
    <scope>IDENTIFICATION</scope>
</reference>
<organism evidence="3 4">
    <name type="scientific">Pelodiscus sinensis</name>
    <name type="common">Chinese softshell turtle</name>
    <name type="synonym">Trionyx sinensis</name>
    <dbReference type="NCBI Taxonomy" id="13735"/>
    <lineage>
        <taxon>Eukaryota</taxon>
        <taxon>Metazoa</taxon>
        <taxon>Chordata</taxon>
        <taxon>Craniata</taxon>
        <taxon>Vertebrata</taxon>
        <taxon>Euteleostomi</taxon>
        <taxon>Archelosauria</taxon>
        <taxon>Testudinata</taxon>
        <taxon>Testudines</taxon>
        <taxon>Cryptodira</taxon>
        <taxon>Trionychia</taxon>
        <taxon>Trionychidae</taxon>
        <taxon>Pelodiscus</taxon>
    </lineage>
</organism>
<reference evidence="4" key="2">
    <citation type="journal article" date="2013" name="Nat. Genet.">
        <title>The draft genomes of soft-shell turtle and green sea turtle yield insights into the development and evolution of the turtle-specific body plan.</title>
        <authorList>
            <person name="Wang Z."/>
            <person name="Pascual-Anaya J."/>
            <person name="Zadissa A."/>
            <person name="Li W."/>
            <person name="Niimura Y."/>
            <person name="Huang Z."/>
            <person name="Li C."/>
            <person name="White S."/>
            <person name="Xiong Z."/>
            <person name="Fang D."/>
            <person name="Wang B."/>
            <person name="Ming Y."/>
            <person name="Chen Y."/>
            <person name="Zheng Y."/>
            <person name="Kuraku S."/>
            <person name="Pignatelli M."/>
            <person name="Herrero J."/>
            <person name="Beal K."/>
            <person name="Nozawa M."/>
            <person name="Li Q."/>
            <person name="Wang J."/>
            <person name="Zhang H."/>
            <person name="Yu L."/>
            <person name="Shigenobu S."/>
            <person name="Wang J."/>
            <person name="Liu J."/>
            <person name="Flicek P."/>
            <person name="Searle S."/>
            <person name="Wang J."/>
            <person name="Kuratani S."/>
            <person name="Yin Y."/>
            <person name="Aken B."/>
            <person name="Zhang G."/>
            <person name="Irie N."/>
        </authorList>
    </citation>
    <scope>NUCLEOTIDE SEQUENCE [LARGE SCALE GENOMIC DNA]</scope>
    <source>
        <strain evidence="4">Daiwa-1</strain>
    </source>
</reference>
<dbReference type="InterPro" id="IPR036179">
    <property type="entry name" value="Ig-like_dom_sf"/>
</dbReference>
<name>K7F955_PELSI</name>
<dbReference type="PROSITE" id="PS50835">
    <property type="entry name" value="IG_LIKE"/>
    <property type="match status" value="1"/>
</dbReference>
<dbReference type="OMA" id="ISHDITI"/>
<dbReference type="AlphaFoldDB" id="K7F955"/>
<dbReference type="Pfam" id="PF13895">
    <property type="entry name" value="Ig_2"/>
    <property type="match status" value="1"/>
</dbReference>
<reference evidence="4" key="1">
    <citation type="submission" date="2011-10" db="EMBL/GenBank/DDBJ databases">
        <authorList>
            <consortium name="Soft-shell Turtle Genome Consortium"/>
        </authorList>
    </citation>
    <scope>NUCLEOTIDE SEQUENCE [LARGE SCALE GENOMIC DNA]</scope>
    <source>
        <strain evidence="4">Daiwa-1</strain>
    </source>
</reference>
<dbReference type="SMART" id="SM00409">
    <property type="entry name" value="IG"/>
    <property type="match status" value="3"/>
</dbReference>
<dbReference type="eggNOG" id="ENOG502RYEX">
    <property type="taxonomic scope" value="Eukaryota"/>
</dbReference>
<accession>K7F955</accession>
<dbReference type="PANTHER" id="PTHR11738">
    <property type="entry name" value="MHC CLASS I NK CELL RECEPTOR"/>
    <property type="match status" value="1"/>
</dbReference>
<protein>
    <recommendedName>
        <fullName evidence="2">Ig-like domain-containing protein</fullName>
    </recommendedName>
</protein>
<evidence type="ECO:0000259" key="2">
    <source>
        <dbReference type="PROSITE" id="PS50835"/>
    </source>
</evidence>
<dbReference type="PANTHER" id="PTHR11738:SF186">
    <property type="entry name" value="OSTEOCLAST-ASSOCIATED IMMUNOGLOBULIN-LIKE RECEPTOR"/>
    <property type="match status" value="1"/>
</dbReference>
<dbReference type="GeneTree" id="ENSGT01150000286974"/>
<evidence type="ECO:0000256" key="1">
    <source>
        <dbReference type="ARBA" id="ARBA00023157"/>
    </source>
</evidence>
<feature type="domain" description="Ig-like" evidence="2">
    <location>
        <begin position="28"/>
        <end position="118"/>
    </location>
</feature>
<dbReference type="SUPFAM" id="SSF48726">
    <property type="entry name" value="Immunoglobulin"/>
    <property type="match status" value="3"/>
</dbReference>
<dbReference type="InterPro" id="IPR050412">
    <property type="entry name" value="Ig-like_Receptors_ImmuneReg"/>
</dbReference>
<dbReference type="HOGENOM" id="CLU_021100_2_2_1"/>
<dbReference type="EMBL" id="AGCU01012037">
    <property type="status" value="NOT_ANNOTATED_CDS"/>
    <property type="molecule type" value="Genomic_DNA"/>
</dbReference>
<dbReference type="InterPro" id="IPR007110">
    <property type="entry name" value="Ig-like_dom"/>
</dbReference>
<dbReference type="GO" id="GO:0002764">
    <property type="term" value="P:immune response-regulating signaling pathway"/>
    <property type="evidence" value="ECO:0007669"/>
    <property type="project" value="TreeGrafter"/>
</dbReference>
<dbReference type="STRING" id="13735.ENSPSIP00000004565"/>
<dbReference type="EMBL" id="AGCU01012038">
    <property type="status" value="NOT_ANNOTATED_CDS"/>
    <property type="molecule type" value="Genomic_DNA"/>
</dbReference>
<dbReference type="Proteomes" id="UP000007267">
    <property type="component" value="Unassembled WGS sequence"/>
</dbReference>